<dbReference type="EMBL" id="BAAARW010000008">
    <property type="protein sequence ID" value="GAA2412453.1"/>
    <property type="molecule type" value="Genomic_DNA"/>
</dbReference>
<proteinExistence type="predicted"/>
<keyword evidence="2" id="KW-1185">Reference proteome</keyword>
<accession>A0ABN3IS81</accession>
<sequence length="66" mass="7436">MIAAARLLRVLDDSSVTIALPSLQYELAVTPAHLSTVNAGCRDDGELQVFRREYEVVPTFLRNRNY</sequence>
<evidence type="ECO:0008006" key="3">
    <source>
        <dbReference type="Google" id="ProtNLM"/>
    </source>
</evidence>
<evidence type="ECO:0000313" key="1">
    <source>
        <dbReference type="EMBL" id="GAA2412453.1"/>
    </source>
</evidence>
<name>A0ABN3IS81_9ACTN</name>
<reference evidence="1 2" key="1">
    <citation type="journal article" date="2019" name="Int. J. Syst. Evol. Microbiol.">
        <title>The Global Catalogue of Microorganisms (GCM) 10K type strain sequencing project: providing services to taxonomists for standard genome sequencing and annotation.</title>
        <authorList>
            <consortium name="The Broad Institute Genomics Platform"/>
            <consortium name="The Broad Institute Genome Sequencing Center for Infectious Disease"/>
            <person name="Wu L."/>
            <person name="Ma J."/>
        </authorList>
    </citation>
    <scope>NUCLEOTIDE SEQUENCE [LARGE SCALE GENOMIC DNA]</scope>
    <source>
        <strain evidence="1 2">JCM 3325</strain>
    </source>
</reference>
<organism evidence="1 2">
    <name type="scientific">Actinomadura vinacea</name>
    <dbReference type="NCBI Taxonomy" id="115336"/>
    <lineage>
        <taxon>Bacteria</taxon>
        <taxon>Bacillati</taxon>
        <taxon>Actinomycetota</taxon>
        <taxon>Actinomycetes</taxon>
        <taxon>Streptosporangiales</taxon>
        <taxon>Thermomonosporaceae</taxon>
        <taxon>Actinomadura</taxon>
    </lineage>
</organism>
<comment type="caution">
    <text evidence="1">The sequence shown here is derived from an EMBL/GenBank/DDBJ whole genome shotgun (WGS) entry which is preliminary data.</text>
</comment>
<protein>
    <recommendedName>
        <fullName evidence="3">DUF5753 domain-containing protein</fullName>
    </recommendedName>
</protein>
<gene>
    <name evidence="1" type="ORF">GCM10010191_22360</name>
</gene>
<evidence type="ECO:0000313" key="2">
    <source>
        <dbReference type="Proteomes" id="UP001501231"/>
    </source>
</evidence>
<dbReference type="Proteomes" id="UP001501231">
    <property type="component" value="Unassembled WGS sequence"/>
</dbReference>